<dbReference type="InterPro" id="IPR052196">
    <property type="entry name" value="Bact_Kbp"/>
</dbReference>
<evidence type="ECO:0000313" key="3">
    <source>
        <dbReference type="EMBL" id="PPK98774.1"/>
    </source>
</evidence>
<dbReference type="CDD" id="cd00118">
    <property type="entry name" value="LysM"/>
    <property type="match status" value="1"/>
</dbReference>
<sequence>MSTTTRTAPASRLPRPAGPGGGRGWELLRGTASALVLLVLLAGVPAALVLLVGNPLPTSPPTRDWLTSELTTAAVVQVLAVALWLAWLHFAACVLVEFRAWRHGGPARTPWGGGSQVLAQRLVAGVLLLSSAGVVVAPAASAAAPAPQRVVATVVADAAAPAPTAVAQDRDAAGETGPATASVSVGEPRWYEVRPPQGRQHDCLWDIAERTLGDPLRYREIYELNRDRIQADGGRLADANLLRAGWTLLLPADARGDGVVAGVAEAPVEPVPAELAPAEPAPAEAPSALAEVPAAAPAATVAPAPPAAPTEPGWAAVRPDAPSATPAPAASATPAPAATATPAPAATATPAPAATATPAPAATMDGGGGLLLPEGLHPAAVVGTALGGLLAAAAGAALVRRRGSYGTPDAVEAELRASAGGSRADLLCAALGELAAVSVLGGVPLPRPVAAHLGDDELSLHLAAAPRFALPAPWRTPGTGTGRTWNVHRDDLMTPAGAAAGLPGSLLVAVATAETGETVLVDLAAAGGLVAVGGDLDLAREAVVALALGLAASPWCADVAVVLAGFAGEPAALAAALAEPSADRVRSVTSLDEVLAGTAAAGRRQVVLMSAPPTHEQLAVAAAGDLVLVCVGDAPGARWRFAVDHDGSIDLGVLGIRGTALRAASRETAALTAALRRAGAAAGAGERAVAAAAASGHLLDALAGEGAPQSTGERGLPAGAGAAPADCTVSLLGPVLVLAPGPEPRRRGLATELVCAAALHRGGVHEAVWRAALWPHGTSDAEAADLEAQTRAWLGATADGLDRLERDAEGRLRLRDVGSDWARFRAAVDAAATAAGPEAELDRLLQALRLLRGGPLGCEQPGRYGWLAAAAFCRDARALGSAVALRAADLAVLASRPADAQTALEAGLRLVPQAQGLWRALLRSAGSAEDAADAAGRMLAALGAVPLEEESALLLGHLQPGASRPLSA</sequence>
<name>A0A2S6IWP8_9ACTN</name>
<dbReference type="RefSeq" id="WP_104431120.1">
    <property type="nucleotide sequence ID" value="NZ_PTJD01000001.1"/>
</dbReference>
<dbReference type="EMBL" id="PTJD01000001">
    <property type="protein sequence ID" value="PPK98774.1"/>
    <property type="molecule type" value="Genomic_DNA"/>
</dbReference>
<dbReference type="InterPro" id="IPR036779">
    <property type="entry name" value="LysM_dom_sf"/>
</dbReference>
<evidence type="ECO:0008006" key="5">
    <source>
        <dbReference type="Google" id="ProtNLM"/>
    </source>
</evidence>
<feature type="transmembrane region" description="Helical" evidence="2">
    <location>
        <begin position="32"/>
        <end position="53"/>
    </location>
</feature>
<dbReference type="Gene3D" id="3.10.350.10">
    <property type="entry name" value="LysM domain"/>
    <property type="match status" value="1"/>
</dbReference>
<comment type="caution">
    <text evidence="3">The sequence shown here is derived from an EMBL/GenBank/DDBJ whole genome shotgun (WGS) entry which is preliminary data.</text>
</comment>
<feature type="region of interest" description="Disordered" evidence="1">
    <location>
        <begin position="300"/>
        <end position="360"/>
    </location>
</feature>
<dbReference type="OrthoDB" id="8444614at2"/>
<protein>
    <recommendedName>
        <fullName evidence="5">Bacterial transcriptional activator domain-containing protein</fullName>
    </recommendedName>
</protein>
<dbReference type="Proteomes" id="UP000239485">
    <property type="component" value="Unassembled WGS sequence"/>
</dbReference>
<keyword evidence="2" id="KW-0472">Membrane</keyword>
<evidence type="ECO:0000256" key="2">
    <source>
        <dbReference type="SAM" id="Phobius"/>
    </source>
</evidence>
<proteinExistence type="predicted"/>
<keyword evidence="2" id="KW-0812">Transmembrane</keyword>
<reference evidence="3 4" key="1">
    <citation type="submission" date="2018-02" db="EMBL/GenBank/DDBJ databases">
        <title>Genomic Encyclopedia of Archaeal and Bacterial Type Strains, Phase II (KMG-II): from individual species to whole genera.</title>
        <authorList>
            <person name="Goeker M."/>
        </authorList>
    </citation>
    <scope>NUCLEOTIDE SEQUENCE [LARGE SCALE GENOMIC DNA]</scope>
    <source>
        <strain evidence="3 4">DSM 22857</strain>
    </source>
</reference>
<feature type="transmembrane region" description="Helical" evidence="2">
    <location>
        <begin position="73"/>
        <end position="98"/>
    </location>
</feature>
<dbReference type="InterPro" id="IPR018392">
    <property type="entry name" value="LysM"/>
</dbReference>
<accession>A0A2S6IWP8</accession>
<keyword evidence="4" id="KW-1185">Reference proteome</keyword>
<dbReference type="AlphaFoldDB" id="A0A2S6IWP8"/>
<evidence type="ECO:0000313" key="4">
    <source>
        <dbReference type="Proteomes" id="UP000239485"/>
    </source>
</evidence>
<feature type="compositionally biased region" description="Low complexity" evidence="1">
    <location>
        <begin position="310"/>
        <end position="360"/>
    </location>
</feature>
<keyword evidence="2" id="KW-1133">Transmembrane helix</keyword>
<dbReference type="PANTHER" id="PTHR34700:SF4">
    <property type="entry name" value="PHAGE-LIKE ELEMENT PBSX PROTEIN XKDP"/>
    <property type="match status" value="1"/>
</dbReference>
<organism evidence="3 4">
    <name type="scientific">Kineococcus xinjiangensis</name>
    <dbReference type="NCBI Taxonomy" id="512762"/>
    <lineage>
        <taxon>Bacteria</taxon>
        <taxon>Bacillati</taxon>
        <taxon>Actinomycetota</taxon>
        <taxon>Actinomycetes</taxon>
        <taxon>Kineosporiales</taxon>
        <taxon>Kineosporiaceae</taxon>
        <taxon>Kineococcus</taxon>
    </lineage>
</organism>
<dbReference type="PANTHER" id="PTHR34700">
    <property type="entry name" value="POTASSIUM BINDING PROTEIN KBP"/>
    <property type="match status" value="1"/>
</dbReference>
<gene>
    <name evidence="3" type="ORF">CLV92_101475</name>
</gene>
<feature type="transmembrane region" description="Helical" evidence="2">
    <location>
        <begin position="118"/>
        <end position="140"/>
    </location>
</feature>
<evidence type="ECO:0000256" key="1">
    <source>
        <dbReference type="SAM" id="MobiDB-lite"/>
    </source>
</evidence>